<dbReference type="Pfam" id="PF06739">
    <property type="entry name" value="SBBP"/>
    <property type="match status" value="5"/>
</dbReference>
<dbReference type="Gene3D" id="2.60.40.10">
    <property type="entry name" value="Immunoglobulins"/>
    <property type="match status" value="1"/>
</dbReference>
<accession>A9WF75</accession>
<dbReference type="InterPro" id="IPR036116">
    <property type="entry name" value="FN3_sf"/>
</dbReference>
<evidence type="ECO:0008006" key="3">
    <source>
        <dbReference type="Google" id="ProtNLM"/>
    </source>
</evidence>
<dbReference type="EMBL" id="CP000909">
    <property type="protein sequence ID" value="ABY36059.1"/>
    <property type="molecule type" value="Genomic_DNA"/>
</dbReference>
<dbReference type="KEGG" id="cau:Caur_2858"/>
<dbReference type="HOGENOM" id="CLU_262274_0_0_0"/>
<dbReference type="InterPro" id="IPR052918">
    <property type="entry name" value="Motility_Chemotaxis_Reg"/>
</dbReference>
<dbReference type="InterPro" id="IPR013783">
    <property type="entry name" value="Ig-like_fold"/>
</dbReference>
<sequence length="1290" mass="132072">MTVVPLPRPAFPLPLPRSPITLLPLSLLLVLLLAAIQPLVVFIAPVLPSTTTPALPYARTDSNVFIENWGQFDPAFVAILIGQDARLAVGHDGRLHLHVDGAAPLTFTAAGVTTTPDVSLHGPLATTISFLTGNDPNQHVNVPVWEVARLALTPGVTLELTVIDGRLRLCARTADPTLLNRVQMQVSGGEVIGMVDGELEVQAGAHRLRLPLLEAVTPAGIPHQQTFSPAIAPDGVVRAPVGIPEGIGITGQATPTQTSAAMLLGASTFVGGAAGSGEDTATAMVIDGQGAVYVAGNTGSADFPTTLGAYDRSLNGGDRGDAFVSRLSGDLRNLLAGTFLGGSDWDEANDLALDAQGNVYVAGETSSTDFPTTLGAYDRTYNGDGSDVFVSRLSGDLGSLLASTFLGGSYWNFAGALALDGQGTVYVAGGTSSTDFPTTLGAYDRTYNGGSSDVFVSRLSGDLNSLLASTFLGGSAWDSATALVLDGQGNVYVAGETGSADFPTMAGAYDGSYNSGDRDAFASKLSGDLGSLLTSTFLGGSDWDVATALALDGQGTVYVAGYTSSTNFPTTLGAYDRTYNGGSSDAFAGRLSGDLGSLLTSTFLGGNDSEYALSLALDGQGAVYVMGETGSTIFPTTAGAYDRVYNGGYRDAFVSRLSSNLGSLLASTFLGGSGWDVAIALTLDGQGTVYVAGYTSSTNFPTTLGAYDGSYNGGDRDAFASKLSGDLGSLLTSTFLGGMFGNGNDVANSLAISSQDTVYVAGWTGSANFPTTAGAYDGVFNRGFRDAFVSRLSSDLGSLLASTFLGGSDWDVATALVLDGQGNVYVAGETWSANFPTTAGAYDRTYNGGARDAFVSKLSGNLGSLLASTFLGGSDWDSATALALDGQGNVYVAGDTYSTDFPTTAGVYDRAYNGGGSDTFVSRLSGDLGGLLAGSFLGGSLPDSATALALDGQGNVYVAGWTDSANFPTTAGSYDGSFNGSDGFVSKLSGELRSLVASTFLGGSIDESATALTLDGQGNVYVAGETSSTDFPTTLGAHDRTYNGGGSDVFVSRLSGDLGSQLASTFLGGSDWDSATALVLDGQGSVYVAGETGSADFPTMAGAYDGSYNGSGDTFVSRLSGNLGGLLASTFLGGSAWDSATALALDGQGTVYVAGYTESNNFPITAGAYGGVYNGDRDAFVSKLVFAFTKTSSAVSTTNQSINLTLQWQSAGATVHHYRYCLDTNPGCTPTTNVGANTSVTVAGITPNTTYYWQVRACADSDCAVFIDANNGQHWSLKTSFMIYLTFAAR</sequence>
<dbReference type="EnsemblBacteria" id="ABY36059">
    <property type="protein sequence ID" value="ABY36059"/>
    <property type="gene ID" value="Caur_2858"/>
</dbReference>
<dbReference type="PANTHER" id="PTHR35580:SF1">
    <property type="entry name" value="PHYTASE-LIKE DOMAIN-CONTAINING PROTEIN"/>
    <property type="match status" value="1"/>
</dbReference>
<keyword evidence="2" id="KW-1185">Reference proteome</keyword>
<dbReference type="PANTHER" id="PTHR35580">
    <property type="entry name" value="CELL SURFACE GLYCOPROTEIN (S-LAYER PROTEIN)-LIKE PROTEIN"/>
    <property type="match status" value="1"/>
</dbReference>
<evidence type="ECO:0000313" key="2">
    <source>
        <dbReference type="Proteomes" id="UP000002008"/>
    </source>
</evidence>
<dbReference type="eggNOG" id="COG3291">
    <property type="taxonomic scope" value="Bacteria"/>
</dbReference>
<organism evidence="1 2">
    <name type="scientific">Chloroflexus aurantiacus (strain ATCC 29366 / DSM 635 / J-10-fl)</name>
    <dbReference type="NCBI Taxonomy" id="324602"/>
    <lineage>
        <taxon>Bacteria</taxon>
        <taxon>Bacillati</taxon>
        <taxon>Chloroflexota</taxon>
        <taxon>Chloroflexia</taxon>
        <taxon>Chloroflexales</taxon>
        <taxon>Chloroflexineae</taxon>
        <taxon>Chloroflexaceae</taxon>
        <taxon>Chloroflexus</taxon>
    </lineage>
</organism>
<dbReference type="InParanoid" id="A9WF75"/>
<dbReference type="Proteomes" id="UP000002008">
    <property type="component" value="Chromosome"/>
</dbReference>
<dbReference type="InterPro" id="IPR010620">
    <property type="entry name" value="SBBP_repeat"/>
</dbReference>
<evidence type="ECO:0000313" key="1">
    <source>
        <dbReference type="EMBL" id="ABY36059.1"/>
    </source>
</evidence>
<dbReference type="RefSeq" id="WP_012258712.1">
    <property type="nucleotide sequence ID" value="NC_010175.1"/>
</dbReference>
<reference evidence="2" key="1">
    <citation type="journal article" date="2011" name="BMC Genomics">
        <title>Complete genome sequence of the filamentous anoxygenic phototrophic bacterium Chloroflexus aurantiacus.</title>
        <authorList>
            <person name="Tang K.H."/>
            <person name="Barry K."/>
            <person name="Chertkov O."/>
            <person name="Dalin E."/>
            <person name="Han C.S."/>
            <person name="Hauser L.J."/>
            <person name="Honchak B.M."/>
            <person name="Karbach L.E."/>
            <person name="Land M.L."/>
            <person name="Lapidus A."/>
            <person name="Larimer F.W."/>
            <person name="Mikhailova N."/>
            <person name="Pitluck S."/>
            <person name="Pierson B.K."/>
            <person name="Blankenship R.E."/>
        </authorList>
    </citation>
    <scope>NUCLEOTIDE SEQUENCE [LARGE SCALE GENOMIC DNA]</scope>
    <source>
        <strain evidence="2">ATCC 29366 / DSM 635 / J-10-fl</strain>
    </source>
</reference>
<gene>
    <name evidence="1" type="ordered locus">Caur_2858</name>
</gene>
<dbReference type="SUPFAM" id="SSF49265">
    <property type="entry name" value="Fibronectin type III"/>
    <property type="match status" value="1"/>
</dbReference>
<dbReference type="PATRIC" id="fig|324602.8.peg.3218"/>
<name>A9WF75_CHLAA</name>
<protein>
    <recommendedName>
        <fullName evidence="3">Fibronectin type-III domain-containing protein</fullName>
    </recommendedName>
</protein>
<proteinExistence type="predicted"/>